<sequence length="320" mass="36323">MNAEDLTIIVRTGDIVRSIAFGYIIISILFGLYIGTSGFAIYFMTRNGLRRRPRQIVLFIQLCLCTMSTINFVTICAEGFLEPQMILIHGHSLELEERVLAYRASKAPLLLYYIGNISGSLNVRYQHTHVHTNHDNIAHIFCFQQFLFSDTLVFWRAWAIWHGHRFLQFILIAFAISNAALIVLSTAIGPFKSDLSESVGSAFKSSLSLFFSLISNILATSAIAYKAWKMNIFGKEHHSQLGRTRTYKILRFLVESGTLFCLLQVVYYAMVIAADMNAKSATTFSLSYNSILRYVAVMILPFYPTVLLIVLHLIWESDSE</sequence>
<evidence type="ECO:0000313" key="2">
    <source>
        <dbReference type="EMBL" id="KIK54428.1"/>
    </source>
</evidence>
<feature type="transmembrane region" description="Helical" evidence="1">
    <location>
        <begin position="249"/>
        <end position="271"/>
    </location>
</feature>
<dbReference type="Proteomes" id="UP000053593">
    <property type="component" value="Unassembled WGS sequence"/>
</dbReference>
<reference evidence="2 3" key="1">
    <citation type="submission" date="2014-04" db="EMBL/GenBank/DDBJ databases">
        <title>Evolutionary Origins and Diversification of the Mycorrhizal Mutualists.</title>
        <authorList>
            <consortium name="DOE Joint Genome Institute"/>
            <consortium name="Mycorrhizal Genomics Consortium"/>
            <person name="Kohler A."/>
            <person name="Kuo A."/>
            <person name="Nagy L.G."/>
            <person name="Floudas D."/>
            <person name="Copeland A."/>
            <person name="Barry K.W."/>
            <person name="Cichocki N."/>
            <person name="Veneault-Fourrey C."/>
            <person name="LaButti K."/>
            <person name="Lindquist E.A."/>
            <person name="Lipzen A."/>
            <person name="Lundell T."/>
            <person name="Morin E."/>
            <person name="Murat C."/>
            <person name="Riley R."/>
            <person name="Ohm R."/>
            <person name="Sun H."/>
            <person name="Tunlid A."/>
            <person name="Henrissat B."/>
            <person name="Grigoriev I.V."/>
            <person name="Hibbett D.S."/>
            <person name="Martin F."/>
        </authorList>
    </citation>
    <scope>NUCLEOTIDE SEQUENCE [LARGE SCALE GENOMIC DNA]</scope>
    <source>
        <strain evidence="2 3">FD-317 M1</strain>
    </source>
</reference>
<proteinExistence type="predicted"/>
<evidence type="ECO:0000313" key="3">
    <source>
        <dbReference type="Proteomes" id="UP000053593"/>
    </source>
</evidence>
<feature type="transmembrane region" description="Helical" evidence="1">
    <location>
        <begin position="209"/>
        <end position="228"/>
    </location>
</feature>
<dbReference type="OrthoDB" id="2744793at2759"/>
<name>A0A0D0CHP0_9AGAR</name>
<dbReference type="EMBL" id="KN834816">
    <property type="protein sequence ID" value="KIK54428.1"/>
    <property type="molecule type" value="Genomic_DNA"/>
</dbReference>
<keyword evidence="1" id="KW-0812">Transmembrane</keyword>
<gene>
    <name evidence="2" type="ORF">GYMLUDRAFT_904941</name>
</gene>
<feature type="transmembrane region" description="Helical" evidence="1">
    <location>
        <begin position="20"/>
        <end position="44"/>
    </location>
</feature>
<accession>A0A0D0CHP0</accession>
<protein>
    <submittedName>
        <fullName evidence="2">Uncharacterized protein</fullName>
    </submittedName>
</protein>
<dbReference type="HOGENOM" id="CLU_1008503_0_0_1"/>
<feature type="transmembrane region" description="Helical" evidence="1">
    <location>
        <begin position="167"/>
        <end position="189"/>
    </location>
</feature>
<keyword evidence="3" id="KW-1185">Reference proteome</keyword>
<keyword evidence="1" id="KW-0472">Membrane</keyword>
<feature type="transmembrane region" description="Helical" evidence="1">
    <location>
        <begin position="56"/>
        <end position="75"/>
    </location>
</feature>
<keyword evidence="1" id="KW-1133">Transmembrane helix</keyword>
<evidence type="ECO:0000256" key="1">
    <source>
        <dbReference type="SAM" id="Phobius"/>
    </source>
</evidence>
<dbReference type="AlphaFoldDB" id="A0A0D0CHP0"/>
<organism evidence="2 3">
    <name type="scientific">Collybiopsis luxurians FD-317 M1</name>
    <dbReference type="NCBI Taxonomy" id="944289"/>
    <lineage>
        <taxon>Eukaryota</taxon>
        <taxon>Fungi</taxon>
        <taxon>Dikarya</taxon>
        <taxon>Basidiomycota</taxon>
        <taxon>Agaricomycotina</taxon>
        <taxon>Agaricomycetes</taxon>
        <taxon>Agaricomycetidae</taxon>
        <taxon>Agaricales</taxon>
        <taxon>Marasmiineae</taxon>
        <taxon>Omphalotaceae</taxon>
        <taxon>Collybiopsis</taxon>
        <taxon>Collybiopsis luxurians</taxon>
    </lineage>
</organism>
<feature type="transmembrane region" description="Helical" evidence="1">
    <location>
        <begin position="291"/>
        <end position="315"/>
    </location>
</feature>